<dbReference type="Gene3D" id="3.30.465.10">
    <property type="match status" value="1"/>
</dbReference>
<dbReference type="PROSITE" id="PS51387">
    <property type="entry name" value="FAD_PCMH"/>
    <property type="match status" value="1"/>
</dbReference>
<dbReference type="Gene3D" id="3.30.43.10">
    <property type="entry name" value="Uridine Diphospho-n-acetylenolpyruvylglucosamine Reductase, domain 2"/>
    <property type="match status" value="1"/>
</dbReference>
<comment type="caution">
    <text evidence="3">The sequence shown here is derived from an EMBL/GenBank/DDBJ whole genome shotgun (WGS) entry which is preliminary data.</text>
</comment>
<dbReference type="PANTHER" id="PTHR43762:SF1">
    <property type="entry name" value="D-ARABINONO-1,4-LACTONE OXIDASE"/>
    <property type="match status" value="1"/>
</dbReference>
<keyword evidence="1" id="KW-0560">Oxidoreductase</keyword>
<proteinExistence type="predicted"/>
<dbReference type="InterPro" id="IPR016169">
    <property type="entry name" value="FAD-bd_PCMH_sub2"/>
</dbReference>
<dbReference type="Proteomes" id="UP000295083">
    <property type="component" value="Unassembled WGS sequence"/>
</dbReference>
<evidence type="ECO:0000259" key="2">
    <source>
        <dbReference type="PROSITE" id="PS51387"/>
    </source>
</evidence>
<reference evidence="3 4" key="1">
    <citation type="submission" date="2018-11" db="EMBL/GenBank/DDBJ databases">
        <title>Genome sequence and assembly of Colletotrichum spinosum.</title>
        <authorList>
            <person name="Gan P."/>
            <person name="Shirasu K."/>
        </authorList>
    </citation>
    <scope>NUCLEOTIDE SEQUENCE [LARGE SCALE GENOMIC DNA]</scope>
    <source>
        <strain evidence="3 4">CBS 515.97</strain>
    </source>
</reference>
<dbReference type="GO" id="GO:0003885">
    <property type="term" value="F:D-arabinono-1,4-lactone oxidase activity"/>
    <property type="evidence" value="ECO:0007669"/>
    <property type="project" value="InterPro"/>
</dbReference>
<dbReference type="AlphaFoldDB" id="A0A4R8PRW1"/>
<dbReference type="GO" id="GO:0071949">
    <property type="term" value="F:FAD binding"/>
    <property type="evidence" value="ECO:0007669"/>
    <property type="project" value="InterPro"/>
</dbReference>
<dbReference type="EMBL" id="QAPG01000834">
    <property type="protein sequence ID" value="TDZ28452.1"/>
    <property type="molecule type" value="Genomic_DNA"/>
</dbReference>
<gene>
    <name evidence="3" type="ORF">C8035_v007388</name>
</gene>
<name>A0A4R8PRW1_9PEZI</name>
<evidence type="ECO:0000313" key="4">
    <source>
        <dbReference type="Proteomes" id="UP000295083"/>
    </source>
</evidence>
<dbReference type="InterPro" id="IPR007173">
    <property type="entry name" value="ALO_C"/>
</dbReference>
<feature type="domain" description="FAD-binding PCMH-type" evidence="2">
    <location>
        <begin position="190"/>
        <end position="394"/>
    </location>
</feature>
<dbReference type="InterPro" id="IPR016167">
    <property type="entry name" value="FAD-bd_PCMH_sub1"/>
</dbReference>
<dbReference type="InterPro" id="IPR036318">
    <property type="entry name" value="FAD-bd_PCMH-like_sf"/>
</dbReference>
<dbReference type="Gene3D" id="3.30.70.2520">
    <property type="match status" value="1"/>
</dbReference>
<keyword evidence="4" id="KW-1185">Reference proteome</keyword>
<evidence type="ECO:0000313" key="3">
    <source>
        <dbReference type="EMBL" id="TDZ28452.1"/>
    </source>
</evidence>
<sequence length="785" mass="88012">MASSLKTPKQTAWTHPVHDRLRDIIKSLEKSSDFSKRSVPGLKDLLKTHVDPDVNDTSIDFLRGLLRVFKDSETDGAYSDTLKRHTADEQQRIEKFVAGGKVKDVGRDFEMGPSLGFREEMRHMLNASHVLSVGADGVKAHRQPSLLASAVQGVFTPVVTLLEAFAQKVKSDFEGDLLVYYNTKFQNWGRTVENTPYITCVPKTVKEIELIVRFAKEHDMGVRCSGYRHSWSPVFSRDGPGKTILISFVGLWSATVIPNTDSVPFFPFGEDPVPTELESIEIMSRMAPGGNYLVRVGAGCTNERLRQWCVDNKRVTLPLNVIMVEITLGGSNAPICHGAGRRHKTLSDLVRKIEYVDANGVSRTVSDPAHLRAASGAFGLMGVVTHITFEMPPMTYAKLAPQKLPVTHAIPPPPDMPDSEIPPALRGAWTTLSAAEKARHQQAFEQMATDDFYCEWFWFPYTDQVWINSWNDTTDPAGVVNYPSNPEIFVQFLQTFTMNVLQYAPVLPELVELSGISEAAVTLISHFALKEMPTDEVKTYLPDALHFRRGIQNVRVHDVEVEIPLVAKHDGFRNRTVKSAVEIDYAPVQRAWWDAILLVYKHSDQPPMSMPLEMRIMGGSDVVMAPQRGNALGTCAIEVLTLQATHPQVWSSFAQEVIDRWTSLEDPNTGLPLKVRPHWAKEWKGYNVGGRPWFEKLKNDDYKEEIREFLDVMAEIGEGHGWTLKDLKKRFSNEMFDELMFSGLGQTQAKPRTSPNALSASNSNKLPSKVQTKVVELDVENMALV</sequence>
<accession>A0A4R8PRW1</accession>
<dbReference type="SUPFAM" id="SSF56176">
    <property type="entry name" value="FAD-binding/transporter-associated domain-like"/>
    <property type="match status" value="1"/>
</dbReference>
<organism evidence="3 4">
    <name type="scientific">Colletotrichum spinosum</name>
    <dbReference type="NCBI Taxonomy" id="1347390"/>
    <lineage>
        <taxon>Eukaryota</taxon>
        <taxon>Fungi</taxon>
        <taxon>Dikarya</taxon>
        <taxon>Ascomycota</taxon>
        <taxon>Pezizomycotina</taxon>
        <taxon>Sordariomycetes</taxon>
        <taxon>Hypocreomycetidae</taxon>
        <taxon>Glomerellales</taxon>
        <taxon>Glomerellaceae</taxon>
        <taxon>Colletotrichum</taxon>
        <taxon>Colletotrichum orbiculare species complex</taxon>
    </lineage>
</organism>
<dbReference type="InterPro" id="IPR010031">
    <property type="entry name" value="FAD_lactone_oxidase-like"/>
</dbReference>
<evidence type="ECO:0000256" key="1">
    <source>
        <dbReference type="ARBA" id="ARBA00023002"/>
    </source>
</evidence>
<dbReference type="Pfam" id="PF04030">
    <property type="entry name" value="ALO"/>
    <property type="match status" value="1"/>
</dbReference>
<protein>
    <recommendedName>
        <fullName evidence="2">FAD-binding PCMH-type domain-containing protein</fullName>
    </recommendedName>
</protein>
<dbReference type="GO" id="GO:0016020">
    <property type="term" value="C:membrane"/>
    <property type="evidence" value="ECO:0007669"/>
    <property type="project" value="InterPro"/>
</dbReference>
<dbReference type="GO" id="GO:0005739">
    <property type="term" value="C:mitochondrion"/>
    <property type="evidence" value="ECO:0007669"/>
    <property type="project" value="TreeGrafter"/>
</dbReference>
<dbReference type="InterPro" id="IPR016166">
    <property type="entry name" value="FAD-bd_PCMH"/>
</dbReference>
<dbReference type="PANTHER" id="PTHR43762">
    <property type="entry name" value="L-GULONOLACTONE OXIDASE"/>
    <property type="match status" value="1"/>
</dbReference>